<organism evidence="1">
    <name type="scientific">Anopheles atroparvus</name>
    <name type="common">European mosquito</name>
    <dbReference type="NCBI Taxonomy" id="41427"/>
    <lineage>
        <taxon>Eukaryota</taxon>
        <taxon>Metazoa</taxon>
        <taxon>Ecdysozoa</taxon>
        <taxon>Arthropoda</taxon>
        <taxon>Hexapoda</taxon>
        <taxon>Insecta</taxon>
        <taxon>Pterygota</taxon>
        <taxon>Neoptera</taxon>
        <taxon>Endopterygota</taxon>
        <taxon>Diptera</taxon>
        <taxon>Nematocera</taxon>
        <taxon>Culicoidea</taxon>
        <taxon>Culicidae</taxon>
        <taxon>Anophelinae</taxon>
        <taxon>Anopheles</taxon>
    </lineage>
</organism>
<protein>
    <submittedName>
        <fullName evidence="1">Uncharacterized protein</fullName>
    </submittedName>
</protein>
<accession>A0A182J0Z0</accession>
<dbReference type="AlphaFoldDB" id="A0A182J0Z0"/>
<name>A0A182J0Z0_ANOAO</name>
<reference evidence="1" key="1">
    <citation type="submission" date="2022-08" db="UniProtKB">
        <authorList>
            <consortium name="EnsemblMetazoa"/>
        </authorList>
    </citation>
    <scope>IDENTIFICATION</scope>
    <source>
        <strain evidence="1">EBRO</strain>
    </source>
</reference>
<sequence>MAGLHRPDRLVVVAAEVASAAVSAAGARNSLVLIHLQQYGGTPPAGQLGGGGGGGLVGGGVGGGGTSKAVHLPQDSLVDALAVVVEVEERSSLARIPRSCSNMVALHRPGNLVDALVAVVDALERHNSVLQRINKPVNNHNRYGFQICQGTNRLLHSCTVEGIHFPCRGLAVVEVVALVEVLVEVEHSSWGQFLHSYNSTVEHHRMGTMVDVSVEEVAALAVGSAVEARE</sequence>
<dbReference type="EnsemblMetazoa" id="AATE009267-RA">
    <property type="protein sequence ID" value="AATE009267-PA.1"/>
    <property type="gene ID" value="AATE009267"/>
</dbReference>
<dbReference type="VEuPathDB" id="VectorBase:AATE009267"/>
<evidence type="ECO:0000313" key="1">
    <source>
        <dbReference type="EnsemblMetazoa" id="AATE009267-PA.1"/>
    </source>
</evidence>
<proteinExistence type="predicted"/>